<feature type="compositionally biased region" description="Low complexity" evidence="7">
    <location>
        <begin position="717"/>
        <end position="730"/>
    </location>
</feature>
<dbReference type="InterPro" id="IPR017970">
    <property type="entry name" value="Homeobox_CS"/>
</dbReference>
<dbReference type="GO" id="GO:0000977">
    <property type="term" value="F:RNA polymerase II transcription regulatory region sequence-specific DNA binding"/>
    <property type="evidence" value="ECO:0007669"/>
    <property type="project" value="TreeGrafter"/>
</dbReference>
<feature type="region of interest" description="Disordered" evidence="7">
    <location>
        <begin position="198"/>
        <end position="218"/>
    </location>
</feature>
<dbReference type="InterPro" id="IPR001356">
    <property type="entry name" value="HD"/>
</dbReference>
<evidence type="ECO:0000256" key="3">
    <source>
        <dbReference type="ARBA" id="ARBA00023155"/>
    </source>
</evidence>
<feature type="region of interest" description="Disordered" evidence="7">
    <location>
        <begin position="357"/>
        <end position="465"/>
    </location>
</feature>
<gene>
    <name evidence="9" type="ORF">PHET_00544</name>
</gene>
<evidence type="ECO:0000256" key="7">
    <source>
        <dbReference type="SAM" id="MobiDB-lite"/>
    </source>
</evidence>
<feature type="compositionally biased region" description="Polar residues" evidence="7">
    <location>
        <begin position="409"/>
        <end position="423"/>
    </location>
</feature>
<dbReference type="OrthoDB" id="6159439at2759"/>
<accession>A0A8J4WV78</accession>
<dbReference type="GO" id="GO:0005634">
    <property type="term" value="C:nucleus"/>
    <property type="evidence" value="ECO:0007669"/>
    <property type="project" value="UniProtKB-SubCell"/>
</dbReference>
<dbReference type="InterPro" id="IPR050649">
    <property type="entry name" value="Paired_Homeobox_TFs"/>
</dbReference>
<evidence type="ECO:0000256" key="1">
    <source>
        <dbReference type="ARBA" id="ARBA00004123"/>
    </source>
</evidence>
<sequence>MNGVYLSSAPTEHHHSPDIGRRTSMMLMRAFSHPDPSPYPTLKKKCNTPADFANEPPNRTSLSPMGAIVTNTSGIGSSLSPGSINFSQTPQHLNLHHLIAATSTQDNCSSSSSWFPVHSTATERIHQFTDPIEQNMFSSLINATKHNLTCGIGRVAPRRLADDGGLREIVTRTESSGMSGPQPTTIFANSTTNEATIDYPPSVSSPTSAENKSKKARHRTTFSAQQLSILESAFDNCPYPDAVTREDIASRLALSESRVQVWFQNRRAKWRKQESGYASTGHGIGTGILNTNAVTHGSYASGSVESADEEFSRVDMLNNRKRSSDLAHSESGSGYSVGEPPIKATVLDTFYQNMTSPNFTATSNSTTVSTTVDTSANSEPRNVSKFTSSSRQPSPLSLVMSKLPCSENPPLSRSVSPNYSSHPISFRVSPDPMDQLRPRFGPSDRNIKNRYPQNRKSPLGDRKPHTETAEYTEAGRAQDLPFSVSALTRTRSEVDRIGCTTLSSDQSSRQNSANSTPSEEHKSQRTSSPGKFSFVPLSKKPLPLTPDAAFQLANETDPKSVRRFLNFFADLQNKLYHACSSVDRDPDMPSNEGSTVHGEMSRRPQTYSTTRAVANGLDSPFSSLGSTSSPLPPGLEGMSKLFEARLLSEFSAQARGCPAEALTGIPKLNHESTVFSHAKSLWDNLAEQLQNSPAVDKPHTPSYPASTDSTATCQLPTQQTGQSCQNGQQNVEGDWSSNFNSQSIWAGLEELGSSSPSLMNSSVDTCSPELLTYYARMGRLFSQYLPYHLPPAQPKLKDVESTVPMPQQLMQYCALYAYAEAAALLSGCCS</sequence>
<evidence type="ECO:0000256" key="6">
    <source>
        <dbReference type="RuleBase" id="RU000682"/>
    </source>
</evidence>
<protein>
    <recommendedName>
        <fullName evidence="8">Homeobox domain-containing protein</fullName>
    </recommendedName>
</protein>
<dbReference type="EMBL" id="LUCH01000150">
    <property type="protein sequence ID" value="KAF5405955.1"/>
    <property type="molecule type" value="Genomic_DNA"/>
</dbReference>
<feature type="region of interest" description="Disordered" evidence="7">
    <location>
        <begin position="692"/>
        <end position="732"/>
    </location>
</feature>
<dbReference type="FunFam" id="1.10.10.60:FF:000679">
    <property type="entry name" value="Homeobox protein aristaless"/>
    <property type="match status" value="1"/>
</dbReference>
<evidence type="ECO:0000313" key="9">
    <source>
        <dbReference type="EMBL" id="KAF5405955.1"/>
    </source>
</evidence>
<dbReference type="PROSITE" id="PS00027">
    <property type="entry name" value="HOMEOBOX_1"/>
    <property type="match status" value="1"/>
</dbReference>
<dbReference type="Pfam" id="PF00046">
    <property type="entry name" value="Homeodomain"/>
    <property type="match status" value="1"/>
</dbReference>
<feature type="compositionally biased region" description="Polar residues" evidence="7">
    <location>
        <begin position="379"/>
        <end position="395"/>
    </location>
</feature>
<feature type="domain" description="Homeobox" evidence="8">
    <location>
        <begin position="213"/>
        <end position="273"/>
    </location>
</feature>
<feature type="DNA-binding region" description="Homeobox" evidence="5">
    <location>
        <begin position="215"/>
        <end position="274"/>
    </location>
</feature>
<dbReference type="Gene3D" id="1.10.10.60">
    <property type="entry name" value="Homeodomain-like"/>
    <property type="match status" value="1"/>
</dbReference>
<keyword evidence="3 5" id="KW-0371">Homeobox</keyword>
<evidence type="ECO:0000313" key="10">
    <source>
        <dbReference type="Proteomes" id="UP000748531"/>
    </source>
</evidence>
<evidence type="ECO:0000259" key="8">
    <source>
        <dbReference type="PROSITE" id="PS50071"/>
    </source>
</evidence>
<dbReference type="PROSITE" id="PS50071">
    <property type="entry name" value="HOMEOBOX_2"/>
    <property type="match status" value="1"/>
</dbReference>
<feature type="compositionally biased region" description="Polar residues" evidence="7">
    <location>
        <begin position="703"/>
        <end position="716"/>
    </location>
</feature>
<feature type="region of interest" description="Disordered" evidence="7">
    <location>
        <begin position="497"/>
        <end position="538"/>
    </location>
</feature>
<dbReference type="PANTHER" id="PTHR24329:SF543">
    <property type="entry name" value="FI01017P-RELATED"/>
    <property type="match status" value="1"/>
</dbReference>
<feature type="compositionally biased region" description="Low complexity" evidence="7">
    <location>
        <begin position="360"/>
        <end position="378"/>
    </location>
</feature>
<organism evidence="9 10">
    <name type="scientific">Paragonimus heterotremus</name>
    <dbReference type="NCBI Taxonomy" id="100268"/>
    <lineage>
        <taxon>Eukaryota</taxon>
        <taxon>Metazoa</taxon>
        <taxon>Spiralia</taxon>
        <taxon>Lophotrochozoa</taxon>
        <taxon>Platyhelminthes</taxon>
        <taxon>Trematoda</taxon>
        <taxon>Digenea</taxon>
        <taxon>Plagiorchiida</taxon>
        <taxon>Troglotremata</taxon>
        <taxon>Troglotrematidae</taxon>
        <taxon>Paragonimus</taxon>
    </lineage>
</organism>
<dbReference type="Proteomes" id="UP000748531">
    <property type="component" value="Unassembled WGS sequence"/>
</dbReference>
<dbReference type="CDD" id="cd00086">
    <property type="entry name" value="homeodomain"/>
    <property type="match status" value="1"/>
</dbReference>
<dbReference type="SUPFAM" id="SSF46689">
    <property type="entry name" value="Homeodomain-like"/>
    <property type="match status" value="1"/>
</dbReference>
<comment type="caution">
    <text evidence="9">The sequence shown here is derived from an EMBL/GenBank/DDBJ whole genome shotgun (WGS) entry which is preliminary data.</text>
</comment>
<comment type="subcellular location">
    <subcellularLocation>
        <location evidence="1 5 6">Nucleus</location>
    </subcellularLocation>
</comment>
<feature type="region of interest" description="Disordered" evidence="7">
    <location>
        <begin position="582"/>
        <end position="605"/>
    </location>
</feature>
<name>A0A8J4WV78_9TREM</name>
<evidence type="ECO:0000256" key="5">
    <source>
        <dbReference type="PROSITE-ProRule" id="PRU00108"/>
    </source>
</evidence>
<reference evidence="9" key="1">
    <citation type="submission" date="2019-05" db="EMBL/GenBank/DDBJ databases">
        <title>Annotation for the trematode Paragonimus heterotremus.</title>
        <authorList>
            <person name="Choi Y.-J."/>
        </authorList>
    </citation>
    <scope>NUCLEOTIDE SEQUENCE</scope>
    <source>
        <strain evidence="9">LC</strain>
    </source>
</reference>
<keyword evidence="10" id="KW-1185">Reference proteome</keyword>
<keyword evidence="4 5" id="KW-0539">Nucleus</keyword>
<proteinExistence type="predicted"/>
<evidence type="ECO:0000256" key="4">
    <source>
        <dbReference type="ARBA" id="ARBA00023242"/>
    </source>
</evidence>
<dbReference type="InterPro" id="IPR009057">
    <property type="entry name" value="Homeodomain-like_sf"/>
</dbReference>
<dbReference type="GO" id="GO:0000981">
    <property type="term" value="F:DNA-binding transcription factor activity, RNA polymerase II-specific"/>
    <property type="evidence" value="ECO:0007669"/>
    <property type="project" value="InterPro"/>
</dbReference>
<dbReference type="PANTHER" id="PTHR24329">
    <property type="entry name" value="HOMEOBOX PROTEIN ARISTALESS"/>
    <property type="match status" value="1"/>
</dbReference>
<feature type="compositionally biased region" description="Polar residues" evidence="7">
    <location>
        <begin position="500"/>
        <end position="517"/>
    </location>
</feature>
<dbReference type="AlphaFoldDB" id="A0A8J4WV78"/>
<evidence type="ECO:0000256" key="2">
    <source>
        <dbReference type="ARBA" id="ARBA00023125"/>
    </source>
</evidence>
<dbReference type="SMART" id="SM00389">
    <property type="entry name" value="HOX"/>
    <property type="match status" value="1"/>
</dbReference>
<keyword evidence="2 5" id="KW-0238">DNA-binding</keyword>